<evidence type="ECO:0000313" key="2">
    <source>
        <dbReference type="Proteomes" id="UP000019473"/>
    </source>
</evidence>
<dbReference type="Proteomes" id="UP000019473">
    <property type="component" value="Unassembled WGS sequence"/>
</dbReference>
<dbReference type="AlphaFoldDB" id="W9W843"/>
<sequence>MGMRGCSIRGVQHCRELQHCFARSTADTDLSELDHLDAVQILWEQVAAHQVPGCCHTGGCPHGRCRVWPNICTETCKE</sequence>
<organism evidence="1 2">
    <name type="scientific">Cladophialophora yegresii CBS 114405</name>
    <dbReference type="NCBI Taxonomy" id="1182544"/>
    <lineage>
        <taxon>Eukaryota</taxon>
        <taxon>Fungi</taxon>
        <taxon>Dikarya</taxon>
        <taxon>Ascomycota</taxon>
        <taxon>Pezizomycotina</taxon>
        <taxon>Eurotiomycetes</taxon>
        <taxon>Chaetothyriomycetidae</taxon>
        <taxon>Chaetothyriales</taxon>
        <taxon>Herpotrichiellaceae</taxon>
        <taxon>Cladophialophora</taxon>
    </lineage>
</organism>
<evidence type="ECO:0000313" key="1">
    <source>
        <dbReference type="EMBL" id="EXJ60701.1"/>
    </source>
</evidence>
<proteinExistence type="predicted"/>
<comment type="caution">
    <text evidence="1">The sequence shown here is derived from an EMBL/GenBank/DDBJ whole genome shotgun (WGS) entry which is preliminary data.</text>
</comment>
<reference evidence="1 2" key="1">
    <citation type="submission" date="2013-03" db="EMBL/GenBank/DDBJ databases">
        <title>The Genome Sequence of Cladophialophora yegresii CBS 114405.</title>
        <authorList>
            <consortium name="The Broad Institute Genomics Platform"/>
            <person name="Cuomo C."/>
            <person name="de Hoog S."/>
            <person name="Gorbushina A."/>
            <person name="Walker B."/>
            <person name="Young S.K."/>
            <person name="Zeng Q."/>
            <person name="Gargeya S."/>
            <person name="Fitzgerald M."/>
            <person name="Haas B."/>
            <person name="Abouelleil A."/>
            <person name="Allen A.W."/>
            <person name="Alvarado L."/>
            <person name="Arachchi H.M."/>
            <person name="Berlin A.M."/>
            <person name="Chapman S.B."/>
            <person name="Gainer-Dewar J."/>
            <person name="Goldberg J."/>
            <person name="Griggs A."/>
            <person name="Gujja S."/>
            <person name="Hansen M."/>
            <person name="Howarth C."/>
            <person name="Imamovic A."/>
            <person name="Ireland A."/>
            <person name="Larimer J."/>
            <person name="McCowan C."/>
            <person name="Murphy C."/>
            <person name="Pearson M."/>
            <person name="Poon T.W."/>
            <person name="Priest M."/>
            <person name="Roberts A."/>
            <person name="Saif S."/>
            <person name="Shea T."/>
            <person name="Sisk P."/>
            <person name="Sykes S."/>
            <person name="Wortman J."/>
            <person name="Nusbaum C."/>
            <person name="Birren B."/>
        </authorList>
    </citation>
    <scope>NUCLEOTIDE SEQUENCE [LARGE SCALE GENOMIC DNA]</scope>
    <source>
        <strain evidence="1 2">CBS 114405</strain>
    </source>
</reference>
<protein>
    <submittedName>
        <fullName evidence="1">Uncharacterized protein</fullName>
    </submittedName>
</protein>
<dbReference type="RefSeq" id="XP_007757054.1">
    <property type="nucleotide sequence ID" value="XM_007758864.1"/>
</dbReference>
<dbReference type="EMBL" id="AMGW01000003">
    <property type="protein sequence ID" value="EXJ60701.1"/>
    <property type="molecule type" value="Genomic_DNA"/>
</dbReference>
<keyword evidence="2" id="KW-1185">Reference proteome</keyword>
<gene>
    <name evidence="1" type="ORF">A1O7_04854</name>
</gene>
<dbReference type="HOGENOM" id="CLU_2654288_0_0_1"/>
<dbReference type="VEuPathDB" id="FungiDB:A1O7_04854"/>
<name>W9W843_9EURO</name>
<dbReference type="GeneID" id="19179439"/>
<accession>W9W843</accession>